<protein>
    <submittedName>
        <fullName evidence="6">TENX-like protein</fullName>
    </submittedName>
</protein>
<evidence type="ECO:0000256" key="2">
    <source>
        <dbReference type="ARBA" id="ARBA00022536"/>
    </source>
</evidence>
<evidence type="ECO:0000313" key="7">
    <source>
        <dbReference type="Proteomes" id="UP001164746"/>
    </source>
</evidence>
<proteinExistence type="predicted"/>
<evidence type="ECO:0000259" key="5">
    <source>
        <dbReference type="Pfam" id="PF01414"/>
    </source>
</evidence>
<gene>
    <name evidence="6" type="ORF">MAR_032881</name>
</gene>
<keyword evidence="2" id="KW-0245">EGF-like domain</keyword>
<sequence length="209" mass="22558">MCTDGICEQCADGYSFNFQRTLCCSIGCKSDQYGYPVCLENENCFYNGCQLGFYGRKCHRCTDKITHCATCYEVTPDGAVMCTKCANNKYLNDDLTQCCINQGCDQYTGECEAGWYGTTCESRCPGNSCLNNTCDHQLGTCDSGCLPNYYGVNCTEVCQCIQAGTMTCEQNKGTCVCKPGFSGELCSEHCSVGCLGLTCAKDGSCSSGC</sequence>
<dbReference type="Proteomes" id="UP001164746">
    <property type="component" value="Chromosome 17"/>
</dbReference>
<keyword evidence="7" id="KW-1185">Reference proteome</keyword>
<evidence type="ECO:0000256" key="3">
    <source>
        <dbReference type="ARBA" id="ARBA00022737"/>
    </source>
</evidence>
<feature type="domain" description="DSL" evidence="5">
    <location>
        <begin position="145"/>
        <end position="188"/>
    </location>
</feature>
<evidence type="ECO:0000256" key="4">
    <source>
        <dbReference type="ARBA" id="ARBA00023157"/>
    </source>
</evidence>
<keyword evidence="3" id="KW-0677">Repeat</keyword>
<keyword evidence="1" id="KW-0217">Developmental protein</keyword>
<organism evidence="6 7">
    <name type="scientific">Mya arenaria</name>
    <name type="common">Soft-shell clam</name>
    <dbReference type="NCBI Taxonomy" id="6604"/>
    <lineage>
        <taxon>Eukaryota</taxon>
        <taxon>Metazoa</taxon>
        <taxon>Spiralia</taxon>
        <taxon>Lophotrochozoa</taxon>
        <taxon>Mollusca</taxon>
        <taxon>Bivalvia</taxon>
        <taxon>Autobranchia</taxon>
        <taxon>Heteroconchia</taxon>
        <taxon>Euheterodonta</taxon>
        <taxon>Imparidentia</taxon>
        <taxon>Neoheterodontei</taxon>
        <taxon>Myida</taxon>
        <taxon>Myoidea</taxon>
        <taxon>Myidae</taxon>
        <taxon>Mya</taxon>
    </lineage>
</organism>
<evidence type="ECO:0000256" key="1">
    <source>
        <dbReference type="ARBA" id="ARBA00022473"/>
    </source>
</evidence>
<dbReference type="InterPro" id="IPR001774">
    <property type="entry name" value="DSL"/>
</dbReference>
<evidence type="ECO:0000313" key="6">
    <source>
        <dbReference type="EMBL" id="WAR30339.1"/>
    </source>
</evidence>
<reference evidence="6" key="1">
    <citation type="submission" date="2022-11" db="EMBL/GenBank/DDBJ databases">
        <title>Centuries of genome instability and evolution in soft-shell clam transmissible cancer (bioRxiv).</title>
        <authorList>
            <person name="Hart S.F.M."/>
            <person name="Yonemitsu M.A."/>
            <person name="Giersch R.M."/>
            <person name="Beal B.F."/>
            <person name="Arriagada G."/>
            <person name="Davis B.W."/>
            <person name="Ostrander E.A."/>
            <person name="Goff S.P."/>
            <person name="Metzger M.J."/>
        </authorList>
    </citation>
    <scope>NUCLEOTIDE SEQUENCE</scope>
    <source>
        <strain evidence="6">MELC-2E11</strain>
        <tissue evidence="6">Siphon/mantle</tissue>
    </source>
</reference>
<keyword evidence="4" id="KW-1015">Disulfide bond</keyword>
<accession>A0ABY7GAH0</accession>
<name>A0ABY7GAH0_MYAAR</name>
<dbReference type="Gene3D" id="2.170.300.10">
    <property type="entry name" value="Tie2 ligand-binding domain superfamily"/>
    <property type="match status" value="1"/>
</dbReference>
<dbReference type="EMBL" id="CP111028">
    <property type="protein sequence ID" value="WAR30339.1"/>
    <property type="molecule type" value="Genomic_DNA"/>
</dbReference>
<dbReference type="Pfam" id="PF01414">
    <property type="entry name" value="DSL"/>
    <property type="match status" value="1"/>
</dbReference>